<evidence type="ECO:0000256" key="4">
    <source>
        <dbReference type="ARBA" id="ARBA00023128"/>
    </source>
</evidence>
<evidence type="ECO:0000313" key="9">
    <source>
        <dbReference type="EMBL" id="KAF2718197.1"/>
    </source>
</evidence>
<feature type="region of interest" description="Disordered" evidence="8">
    <location>
        <begin position="240"/>
        <end position="299"/>
    </location>
</feature>
<dbReference type="OrthoDB" id="5542239at2759"/>
<name>A0A9P4UJP5_9PEZI</name>
<dbReference type="GO" id="GO:0003735">
    <property type="term" value="F:structural constituent of ribosome"/>
    <property type="evidence" value="ECO:0007669"/>
    <property type="project" value="InterPro"/>
</dbReference>
<evidence type="ECO:0000256" key="7">
    <source>
        <dbReference type="ARBA" id="ARBA00035421"/>
    </source>
</evidence>
<feature type="compositionally biased region" description="Acidic residues" evidence="8">
    <location>
        <begin position="253"/>
        <end position="267"/>
    </location>
</feature>
<dbReference type="GO" id="GO:0005763">
    <property type="term" value="C:mitochondrial small ribosomal subunit"/>
    <property type="evidence" value="ECO:0007669"/>
    <property type="project" value="InterPro"/>
</dbReference>
<dbReference type="Pfam" id="PF13741">
    <property type="entry name" value="MRP-S25"/>
    <property type="match status" value="2"/>
</dbReference>
<organism evidence="9 10">
    <name type="scientific">Polychaeton citri CBS 116435</name>
    <dbReference type="NCBI Taxonomy" id="1314669"/>
    <lineage>
        <taxon>Eukaryota</taxon>
        <taxon>Fungi</taxon>
        <taxon>Dikarya</taxon>
        <taxon>Ascomycota</taxon>
        <taxon>Pezizomycotina</taxon>
        <taxon>Dothideomycetes</taxon>
        <taxon>Dothideomycetidae</taxon>
        <taxon>Capnodiales</taxon>
        <taxon>Capnodiaceae</taxon>
        <taxon>Polychaeton</taxon>
    </lineage>
</organism>
<evidence type="ECO:0000256" key="2">
    <source>
        <dbReference type="ARBA" id="ARBA00009864"/>
    </source>
</evidence>
<evidence type="ECO:0000256" key="5">
    <source>
        <dbReference type="ARBA" id="ARBA00023274"/>
    </source>
</evidence>
<dbReference type="PANTHER" id="PTHR37799:SF1">
    <property type="entry name" value="SMALL RIBOSOMAL SUBUNIT PROTEIN MS23"/>
    <property type="match status" value="1"/>
</dbReference>
<sequence>MGRLNLAAQRVQQHTTQLIKTGSLRAPPPWYKAVSQTPPGETLVRPLLQRTQPPSKKPKRNFARKASRVFKPVNLKYEEDALRWEYFNDHPWELARPRVVLENDGRDTNKWDWSHSLAPPRPGDKEWDNLVEQGIESVWEAKQRTQAGRPLNGEAVVQRQKWLLNNTDTSPAAAYDTARKELYRARHAQEIERRVAREEALATGAYFGMSPLDVGNKLEDEQVENWKAWAEKEVIALKQLQGGGFGGQRGSEEGEGEDGMDSTEDGLGDYAGQELQEVSESVPASKRGQTARGGAGIRI</sequence>
<gene>
    <name evidence="9" type="ORF">K431DRAFT_315090</name>
</gene>
<accession>A0A9P4UJP5</accession>
<comment type="subcellular location">
    <subcellularLocation>
        <location evidence="1">Mitochondrion</location>
    </subcellularLocation>
</comment>
<keyword evidence="4" id="KW-0496">Mitochondrion</keyword>
<protein>
    <recommendedName>
        <fullName evidence="6">Small ribosomal subunit protein mS23</fullName>
    </recommendedName>
    <alternativeName>
        <fullName evidence="7">37S ribosomal protein S25, mitochondrial</fullName>
    </alternativeName>
</protein>
<dbReference type="InterPro" id="IPR016939">
    <property type="entry name" value="Ribosomal_mS23_fun"/>
</dbReference>
<dbReference type="AlphaFoldDB" id="A0A9P4UJP5"/>
<keyword evidence="10" id="KW-1185">Reference proteome</keyword>
<dbReference type="Proteomes" id="UP000799441">
    <property type="component" value="Unassembled WGS sequence"/>
</dbReference>
<keyword evidence="5" id="KW-0687">Ribonucleoprotein</keyword>
<evidence type="ECO:0000256" key="1">
    <source>
        <dbReference type="ARBA" id="ARBA00004173"/>
    </source>
</evidence>
<comment type="similarity">
    <text evidence="2">Belongs to the mitochondrion-specific ribosomal protein mS23 family.</text>
</comment>
<evidence type="ECO:0000313" key="10">
    <source>
        <dbReference type="Proteomes" id="UP000799441"/>
    </source>
</evidence>
<keyword evidence="3" id="KW-0689">Ribosomal protein</keyword>
<evidence type="ECO:0000256" key="6">
    <source>
        <dbReference type="ARBA" id="ARBA00035137"/>
    </source>
</evidence>
<comment type="caution">
    <text evidence="9">The sequence shown here is derived from an EMBL/GenBank/DDBJ whole genome shotgun (WGS) entry which is preliminary data.</text>
</comment>
<dbReference type="PANTHER" id="PTHR37799">
    <property type="entry name" value="37S RIBOSOMAL PROTEIN S25, MITOCHONDRIAL"/>
    <property type="match status" value="1"/>
</dbReference>
<reference evidence="9" key="1">
    <citation type="journal article" date="2020" name="Stud. Mycol.">
        <title>101 Dothideomycetes genomes: a test case for predicting lifestyles and emergence of pathogens.</title>
        <authorList>
            <person name="Haridas S."/>
            <person name="Albert R."/>
            <person name="Binder M."/>
            <person name="Bloem J."/>
            <person name="Labutti K."/>
            <person name="Salamov A."/>
            <person name="Andreopoulos B."/>
            <person name="Baker S."/>
            <person name="Barry K."/>
            <person name="Bills G."/>
            <person name="Bluhm B."/>
            <person name="Cannon C."/>
            <person name="Castanera R."/>
            <person name="Culley D."/>
            <person name="Daum C."/>
            <person name="Ezra D."/>
            <person name="Gonzalez J."/>
            <person name="Henrissat B."/>
            <person name="Kuo A."/>
            <person name="Liang C."/>
            <person name="Lipzen A."/>
            <person name="Lutzoni F."/>
            <person name="Magnuson J."/>
            <person name="Mondo S."/>
            <person name="Nolan M."/>
            <person name="Ohm R."/>
            <person name="Pangilinan J."/>
            <person name="Park H.-J."/>
            <person name="Ramirez L."/>
            <person name="Alfaro M."/>
            <person name="Sun H."/>
            <person name="Tritt A."/>
            <person name="Yoshinaga Y."/>
            <person name="Zwiers L.-H."/>
            <person name="Turgeon B."/>
            <person name="Goodwin S."/>
            <person name="Spatafora J."/>
            <person name="Crous P."/>
            <person name="Grigoriev I."/>
        </authorList>
    </citation>
    <scope>NUCLEOTIDE SEQUENCE</scope>
    <source>
        <strain evidence="9">CBS 116435</strain>
    </source>
</reference>
<evidence type="ECO:0000256" key="3">
    <source>
        <dbReference type="ARBA" id="ARBA00022980"/>
    </source>
</evidence>
<evidence type="ECO:0000256" key="8">
    <source>
        <dbReference type="SAM" id="MobiDB-lite"/>
    </source>
</evidence>
<dbReference type="EMBL" id="MU003828">
    <property type="protein sequence ID" value="KAF2718197.1"/>
    <property type="molecule type" value="Genomic_DNA"/>
</dbReference>
<proteinExistence type="inferred from homology"/>